<dbReference type="OrthoDB" id="838780at2"/>
<comment type="caution">
    <text evidence="1">The sequence shown here is derived from an EMBL/GenBank/DDBJ whole genome shotgun (WGS) entry which is preliminary data.</text>
</comment>
<dbReference type="AlphaFoldDB" id="A0A2P8E305"/>
<sequence length="124" mass="14318">MERAFDFNQNIPQQSKILDTPVQLHNLHLIIQHELANRLIGEEMQAYAAMMPEAKKILLTKASNIAFKAKYKPIMLFVKQKNTHGDKSISLQEFFADHPDLSQDNQALKFSFEDKEAILEIHII</sequence>
<dbReference type="RefSeq" id="WP_106567534.1">
    <property type="nucleotide sequence ID" value="NZ_JAUVYL010000067.1"/>
</dbReference>
<accession>A0A2P8E305</accession>
<name>A0A2P8E305_9BACT</name>
<dbReference type="Proteomes" id="UP000240708">
    <property type="component" value="Unassembled WGS sequence"/>
</dbReference>
<keyword evidence="2" id="KW-1185">Reference proteome</keyword>
<organism evidence="1 2">
    <name type="scientific">Cecembia rubra</name>
    <dbReference type="NCBI Taxonomy" id="1485585"/>
    <lineage>
        <taxon>Bacteria</taxon>
        <taxon>Pseudomonadati</taxon>
        <taxon>Bacteroidota</taxon>
        <taxon>Cytophagia</taxon>
        <taxon>Cytophagales</taxon>
        <taxon>Cyclobacteriaceae</taxon>
        <taxon>Cecembia</taxon>
    </lineage>
</organism>
<protein>
    <submittedName>
        <fullName evidence="1">Uncharacterized protein</fullName>
    </submittedName>
</protein>
<proteinExistence type="predicted"/>
<reference evidence="1 2" key="1">
    <citation type="submission" date="2018-03" db="EMBL/GenBank/DDBJ databases">
        <title>Genomic Encyclopedia of Archaeal and Bacterial Type Strains, Phase II (KMG-II): from individual species to whole genera.</title>
        <authorList>
            <person name="Goeker M."/>
        </authorList>
    </citation>
    <scope>NUCLEOTIDE SEQUENCE [LARGE SCALE GENOMIC DNA]</scope>
    <source>
        <strain evidence="1 2">DSM 28057</strain>
    </source>
</reference>
<dbReference type="EMBL" id="PYGF01000006">
    <property type="protein sequence ID" value="PSL03858.1"/>
    <property type="molecule type" value="Genomic_DNA"/>
</dbReference>
<gene>
    <name evidence="1" type="ORF">CLV48_10698</name>
</gene>
<evidence type="ECO:0000313" key="2">
    <source>
        <dbReference type="Proteomes" id="UP000240708"/>
    </source>
</evidence>
<evidence type="ECO:0000313" key="1">
    <source>
        <dbReference type="EMBL" id="PSL03858.1"/>
    </source>
</evidence>